<comment type="caution">
    <text evidence="2">The sequence shown here is derived from an EMBL/GenBank/DDBJ whole genome shotgun (WGS) entry which is preliminary data.</text>
</comment>
<sequence length="130" mass="14153">MRLFTLGLGAALGYLIGSREGRENLNKMRNNAQQYWNDPKTQERVQKVQGNASQKWQEAKQSEKVQNVTTKVGAKVDETKGKLGATTDNLKNTSSERQENSTSELASGKNADPDVVSDPSTSLNAEGPNA</sequence>
<feature type="region of interest" description="Disordered" evidence="1">
    <location>
        <begin position="27"/>
        <end position="130"/>
    </location>
</feature>
<evidence type="ECO:0000313" key="3">
    <source>
        <dbReference type="Proteomes" id="UP000540191"/>
    </source>
</evidence>
<proteinExistence type="predicted"/>
<feature type="compositionally biased region" description="Polar residues" evidence="1">
    <location>
        <begin position="27"/>
        <end position="36"/>
    </location>
</feature>
<dbReference type="AlphaFoldDB" id="A0A7W7GQH5"/>
<dbReference type="Proteomes" id="UP000540191">
    <property type="component" value="Unassembled WGS sequence"/>
</dbReference>
<evidence type="ECO:0000256" key="1">
    <source>
        <dbReference type="SAM" id="MobiDB-lite"/>
    </source>
</evidence>
<organism evidence="2 3">
    <name type="scientific">Micrococcus cohnii</name>
    <dbReference type="NCBI Taxonomy" id="993416"/>
    <lineage>
        <taxon>Bacteria</taxon>
        <taxon>Bacillati</taxon>
        <taxon>Actinomycetota</taxon>
        <taxon>Actinomycetes</taxon>
        <taxon>Micrococcales</taxon>
        <taxon>Micrococcaceae</taxon>
        <taxon>Micrococcus</taxon>
    </lineage>
</organism>
<reference evidence="2 3" key="1">
    <citation type="submission" date="2020-08" db="EMBL/GenBank/DDBJ databases">
        <title>Sequencing the genomes of 1000 actinobacteria strains.</title>
        <authorList>
            <person name="Klenk H.-P."/>
        </authorList>
    </citation>
    <scope>NUCLEOTIDE SEQUENCE [LARGE SCALE GENOMIC DNA]</scope>
    <source>
        <strain evidence="2 3">DSM 23974</strain>
    </source>
</reference>
<evidence type="ECO:0000313" key="2">
    <source>
        <dbReference type="EMBL" id="MBB4736430.1"/>
    </source>
</evidence>
<dbReference type="EMBL" id="JACHNA010000001">
    <property type="protein sequence ID" value="MBB4736430.1"/>
    <property type="molecule type" value="Genomic_DNA"/>
</dbReference>
<name>A0A7W7GQH5_9MICC</name>
<protein>
    <recommendedName>
        <fullName evidence="4">YtxH domain-containing protein</fullName>
    </recommendedName>
</protein>
<dbReference type="Gene3D" id="1.20.120.20">
    <property type="entry name" value="Apolipoprotein"/>
    <property type="match status" value="1"/>
</dbReference>
<keyword evidence="3" id="KW-1185">Reference proteome</keyword>
<evidence type="ECO:0008006" key="4">
    <source>
        <dbReference type="Google" id="ProtNLM"/>
    </source>
</evidence>
<dbReference type="RefSeq" id="WP_158497036.1">
    <property type="nucleotide sequence ID" value="NZ_JACHNA010000001.1"/>
</dbReference>
<accession>A0A7W7GQH5</accession>
<gene>
    <name evidence="2" type="ORF">HDA30_001938</name>
</gene>